<protein>
    <submittedName>
        <fullName evidence="2">Uncharacterized protein</fullName>
    </submittedName>
</protein>
<accession>A0A4R8I944</accession>
<feature type="transmembrane region" description="Helical" evidence="1">
    <location>
        <begin position="43"/>
        <end position="63"/>
    </location>
</feature>
<gene>
    <name evidence="2" type="ORF">B0I22_0107</name>
</gene>
<feature type="transmembrane region" description="Helical" evidence="1">
    <location>
        <begin position="106"/>
        <end position="124"/>
    </location>
</feature>
<comment type="caution">
    <text evidence="2">The sequence shown here is derived from an EMBL/GenBank/DDBJ whole genome shotgun (WGS) entry which is preliminary data.</text>
</comment>
<evidence type="ECO:0000313" key="3">
    <source>
        <dbReference type="Proteomes" id="UP000295313"/>
    </source>
</evidence>
<sequence>MDRKRFLIESWDRFLKPFLIAVLFIFVILNFDQISQIGKGLSLLILIFMILTIIGLIFQLIVSSVRNSLPERFVKSVDVLCQKLVWFYPVLLTICLVLEWNNKSSVEKVILTLLLILLIYDTYFKKKHLRNDKI</sequence>
<dbReference type="RefSeq" id="WP_133942659.1">
    <property type="nucleotide sequence ID" value="NZ_SOEO01000001.1"/>
</dbReference>
<feature type="transmembrane region" description="Helical" evidence="1">
    <location>
        <begin position="84"/>
        <end position="100"/>
    </location>
</feature>
<keyword evidence="1" id="KW-0472">Membrane</keyword>
<dbReference type="AlphaFoldDB" id="A0A4R8I944"/>
<reference evidence="2 3" key="1">
    <citation type="submission" date="2019-03" db="EMBL/GenBank/DDBJ databases">
        <title>Genomic Encyclopedia of Type Strains, Phase III (KMG-III): the genomes of soil and plant-associated and newly described type strains.</title>
        <authorList>
            <person name="Whitman W."/>
        </authorList>
    </citation>
    <scope>NUCLEOTIDE SEQUENCE [LARGE SCALE GENOMIC DNA]</scope>
    <source>
        <strain evidence="2 3">CGMCC 1.12802</strain>
    </source>
</reference>
<proteinExistence type="predicted"/>
<dbReference type="Proteomes" id="UP000295313">
    <property type="component" value="Unassembled WGS sequence"/>
</dbReference>
<evidence type="ECO:0000313" key="2">
    <source>
        <dbReference type="EMBL" id="TDX86010.1"/>
    </source>
</evidence>
<name>A0A4R8I944_9FLAO</name>
<keyword evidence="3" id="KW-1185">Reference proteome</keyword>
<dbReference type="EMBL" id="SOEO01000001">
    <property type="protein sequence ID" value="TDX86010.1"/>
    <property type="molecule type" value="Genomic_DNA"/>
</dbReference>
<keyword evidence="1" id="KW-0812">Transmembrane</keyword>
<organism evidence="2 3">
    <name type="scientific">Epilithonimonas xixisoli</name>
    <dbReference type="NCBI Taxonomy" id="1476462"/>
    <lineage>
        <taxon>Bacteria</taxon>
        <taxon>Pseudomonadati</taxon>
        <taxon>Bacteroidota</taxon>
        <taxon>Flavobacteriia</taxon>
        <taxon>Flavobacteriales</taxon>
        <taxon>Weeksellaceae</taxon>
        <taxon>Chryseobacterium group</taxon>
        <taxon>Epilithonimonas</taxon>
    </lineage>
</organism>
<dbReference type="OrthoDB" id="9968361at2"/>
<evidence type="ECO:0000256" key="1">
    <source>
        <dbReference type="SAM" id="Phobius"/>
    </source>
</evidence>
<keyword evidence="1" id="KW-1133">Transmembrane helix</keyword>
<feature type="transmembrane region" description="Helical" evidence="1">
    <location>
        <begin position="14"/>
        <end position="31"/>
    </location>
</feature>